<evidence type="ECO:0000259" key="1">
    <source>
        <dbReference type="Pfam" id="PF24750"/>
    </source>
</evidence>
<dbReference type="EMBL" id="RWGY01000007">
    <property type="protein sequence ID" value="TVU41198.1"/>
    <property type="molecule type" value="Genomic_DNA"/>
</dbReference>
<feature type="domain" description="F-box protein At3g26010-like beta-propeller" evidence="1">
    <location>
        <begin position="21"/>
        <end position="280"/>
    </location>
</feature>
<organism evidence="2 3">
    <name type="scientific">Eragrostis curvula</name>
    <name type="common">weeping love grass</name>
    <dbReference type="NCBI Taxonomy" id="38414"/>
    <lineage>
        <taxon>Eukaryota</taxon>
        <taxon>Viridiplantae</taxon>
        <taxon>Streptophyta</taxon>
        <taxon>Embryophyta</taxon>
        <taxon>Tracheophyta</taxon>
        <taxon>Spermatophyta</taxon>
        <taxon>Magnoliopsida</taxon>
        <taxon>Liliopsida</taxon>
        <taxon>Poales</taxon>
        <taxon>Poaceae</taxon>
        <taxon>PACMAD clade</taxon>
        <taxon>Chloridoideae</taxon>
        <taxon>Eragrostideae</taxon>
        <taxon>Eragrostidinae</taxon>
        <taxon>Eragrostis</taxon>
    </lineage>
</organism>
<dbReference type="PANTHER" id="PTHR35546">
    <property type="entry name" value="F-BOX PROTEIN INTERACTION DOMAIN PROTEIN-RELATED"/>
    <property type="match status" value="1"/>
</dbReference>
<dbReference type="InterPro" id="IPR055290">
    <property type="entry name" value="At3g26010-like"/>
</dbReference>
<dbReference type="OrthoDB" id="674437at2759"/>
<evidence type="ECO:0000313" key="2">
    <source>
        <dbReference type="EMBL" id="TVU41198.1"/>
    </source>
</evidence>
<dbReference type="AlphaFoldDB" id="A0A5J9VZ59"/>
<dbReference type="Proteomes" id="UP000324897">
    <property type="component" value="Chromosome 4"/>
</dbReference>
<name>A0A5J9VZ59_9POAL</name>
<feature type="non-terminal residue" evidence="2">
    <location>
        <position position="1"/>
    </location>
</feature>
<evidence type="ECO:0000313" key="3">
    <source>
        <dbReference type="Proteomes" id="UP000324897"/>
    </source>
</evidence>
<proteinExistence type="predicted"/>
<dbReference type="InterPro" id="IPR056592">
    <property type="entry name" value="Beta-prop_At3g26010-like"/>
</dbReference>
<dbReference type="PANTHER" id="PTHR35546:SF105">
    <property type="entry name" value="OS05G0139200 PROTEIN"/>
    <property type="match status" value="1"/>
</dbReference>
<sequence>MGRGCRRTPDKLLPGIDIENLSLLHCCNGFLLFEHSCNIKTFEYVVCNPATEQLVAVPRSPLQKNMDCDWFGNTNFLMFDPVVSLHFHLIQFWNSFQLSVAAVHIFSSETGVWSDRASEWKAGEEGGEWARWGESSDILCVTDGTLFNNMLHFIVCPVNGSNGDDMIVAVDRKGETCRIIPWRENFSYPHFVGQSQGQLFCLTVGVPQKSELSIWVLEEYDTEEWSLKHRVSFLKLFGKVSCRENYDYAVVAIHPNCNLIFFFDRRCRKLISYDMDSEEVHALCTLRVAGTHK</sequence>
<dbReference type="Gramene" id="TVU41198">
    <property type="protein sequence ID" value="TVU41198"/>
    <property type="gene ID" value="EJB05_14697"/>
</dbReference>
<gene>
    <name evidence="2" type="ORF">EJB05_14697</name>
</gene>
<accession>A0A5J9VZ59</accession>
<comment type="caution">
    <text evidence="2">The sequence shown here is derived from an EMBL/GenBank/DDBJ whole genome shotgun (WGS) entry which is preliminary data.</text>
</comment>
<keyword evidence="3" id="KW-1185">Reference proteome</keyword>
<protein>
    <recommendedName>
        <fullName evidence="1">F-box protein At3g26010-like beta-propeller domain-containing protein</fullName>
    </recommendedName>
</protein>
<reference evidence="2 3" key="1">
    <citation type="journal article" date="2019" name="Sci. Rep.">
        <title>A high-quality genome of Eragrostis curvula grass provides insights into Poaceae evolution and supports new strategies to enhance forage quality.</title>
        <authorList>
            <person name="Carballo J."/>
            <person name="Santos B.A.C.M."/>
            <person name="Zappacosta D."/>
            <person name="Garbus I."/>
            <person name="Selva J.P."/>
            <person name="Gallo C.A."/>
            <person name="Diaz A."/>
            <person name="Albertini E."/>
            <person name="Caccamo M."/>
            <person name="Echenique V."/>
        </authorList>
    </citation>
    <scope>NUCLEOTIDE SEQUENCE [LARGE SCALE GENOMIC DNA]</scope>
    <source>
        <strain evidence="3">cv. Victoria</strain>
        <tissue evidence="2">Leaf</tissue>
    </source>
</reference>
<dbReference type="Pfam" id="PF24750">
    <property type="entry name" value="b-prop_At3g26010-like"/>
    <property type="match status" value="1"/>
</dbReference>